<evidence type="ECO:0000256" key="1">
    <source>
        <dbReference type="ARBA" id="ARBA00004496"/>
    </source>
</evidence>
<evidence type="ECO:0000256" key="4">
    <source>
        <dbReference type="ARBA" id="ARBA00022860"/>
    </source>
</evidence>
<dbReference type="Proteomes" id="UP001178507">
    <property type="component" value="Unassembled WGS sequence"/>
</dbReference>
<gene>
    <name evidence="6" type="ORF">EVOR1521_LOCUS10315</name>
</gene>
<dbReference type="GO" id="GO:0051295">
    <property type="term" value="P:establishment of meiotic spindle localization"/>
    <property type="evidence" value="ECO:0007669"/>
    <property type="project" value="TreeGrafter"/>
</dbReference>
<proteinExistence type="predicted"/>
<dbReference type="Pfam" id="PF00612">
    <property type="entry name" value="IQ"/>
    <property type="match status" value="4"/>
</dbReference>
<dbReference type="PROSITE" id="PS50096">
    <property type="entry name" value="IQ"/>
    <property type="match status" value="8"/>
</dbReference>
<dbReference type="AlphaFoldDB" id="A0AA36I8K8"/>
<dbReference type="GO" id="GO:0005516">
    <property type="term" value="F:calmodulin binding"/>
    <property type="evidence" value="ECO:0007669"/>
    <property type="project" value="UniProtKB-KW"/>
</dbReference>
<keyword evidence="4" id="KW-0112">Calmodulin-binding</keyword>
<feature type="compositionally biased region" description="Low complexity" evidence="5">
    <location>
        <begin position="600"/>
        <end position="615"/>
    </location>
</feature>
<dbReference type="PANTHER" id="PTHR22706:SF1">
    <property type="entry name" value="ASSEMBLY FACTOR FOR SPINDLE MICROTUBULES"/>
    <property type="match status" value="1"/>
</dbReference>
<feature type="compositionally biased region" description="Low complexity" evidence="5">
    <location>
        <begin position="641"/>
        <end position="652"/>
    </location>
</feature>
<dbReference type="SMART" id="SM00015">
    <property type="entry name" value="IQ"/>
    <property type="match status" value="11"/>
</dbReference>
<organism evidence="6 7">
    <name type="scientific">Effrenium voratum</name>
    <dbReference type="NCBI Taxonomy" id="2562239"/>
    <lineage>
        <taxon>Eukaryota</taxon>
        <taxon>Sar</taxon>
        <taxon>Alveolata</taxon>
        <taxon>Dinophyceae</taxon>
        <taxon>Suessiales</taxon>
        <taxon>Symbiodiniaceae</taxon>
        <taxon>Effrenium</taxon>
    </lineage>
</organism>
<feature type="compositionally biased region" description="Low complexity" evidence="5">
    <location>
        <begin position="534"/>
        <end position="548"/>
    </location>
</feature>
<protein>
    <recommendedName>
        <fullName evidence="8">Abnormal spindle-like microcephaly-associated protein</fullName>
    </recommendedName>
</protein>
<name>A0AA36I8K8_9DINO</name>
<keyword evidence="2" id="KW-0963">Cytoplasm</keyword>
<evidence type="ECO:0000313" key="7">
    <source>
        <dbReference type="Proteomes" id="UP001178507"/>
    </source>
</evidence>
<dbReference type="EMBL" id="CAUJNA010000986">
    <property type="protein sequence ID" value="CAJ1383106.1"/>
    <property type="molecule type" value="Genomic_DNA"/>
</dbReference>
<dbReference type="CDD" id="cd23767">
    <property type="entry name" value="IQCD"/>
    <property type="match status" value="1"/>
</dbReference>
<evidence type="ECO:0000313" key="6">
    <source>
        <dbReference type="EMBL" id="CAJ1383106.1"/>
    </source>
</evidence>
<dbReference type="InterPro" id="IPR000048">
    <property type="entry name" value="IQ_motif_EF-hand-BS"/>
</dbReference>
<evidence type="ECO:0008006" key="8">
    <source>
        <dbReference type="Google" id="ProtNLM"/>
    </source>
</evidence>
<feature type="region of interest" description="Disordered" evidence="5">
    <location>
        <begin position="533"/>
        <end position="558"/>
    </location>
</feature>
<dbReference type="GO" id="GO:0000278">
    <property type="term" value="P:mitotic cell cycle"/>
    <property type="evidence" value="ECO:0007669"/>
    <property type="project" value="TreeGrafter"/>
</dbReference>
<feature type="region of interest" description="Disordered" evidence="5">
    <location>
        <begin position="600"/>
        <end position="622"/>
    </location>
</feature>
<comment type="subcellular location">
    <subcellularLocation>
        <location evidence="1">Cytoplasm</location>
    </subcellularLocation>
</comment>
<dbReference type="GO" id="GO:0000922">
    <property type="term" value="C:spindle pole"/>
    <property type="evidence" value="ECO:0007669"/>
    <property type="project" value="TreeGrafter"/>
</dbReference>
<sequence length="1112" mass="121768">MQGAVTALEPERMRAIMVLRDRLDKRREKGLPTPTDCKQHQAATKIQARIRGFLVRQWSVKELAREMRRQRALQESSGGVDAKRQAAFQVIYAARRVFVEYNAAVFIQKTVRGSMTRNKLQRQISQIAHASAVKVQALARGCLVRAKQRRKGAAAKRIQAAVRRMFAIRRVTKIRHLNRQANKLARGFLARHGLRRQHQAATQIQRHVRGGRQRGWLVRQQAAAVQLQRVARGISARRRVARMQGASGCIGARWRGTMERRRLAQQRARAVQIQAAYRGILERRWFLRLQRMVKRLHLLGGKEGGHIFSGMSMLARIHNRTANLFQRRRLWSRTLEAIHIQRVVRGYLARSRQKRQQEATRRIQALQRGLSLRRRMQVKVLAAVRVQAFLRCKRAVFVKESRAQAARKIQAMRRGMAVRRRLKRQQWAVKRIQAWLRDVRASRRSTGGAKSGEVLAKSGSNGSLDTSDALWIPVHDTLRHVLALDRLTPSDLECDDSRPASLDFSLEDRLREDSLEIQDTVCTEEAALLDELQPEVSQQTQSQQTLEEASQEEAPAHFTSSQLEAFLDEPSVQSSVQEDEWHAEDAGFLMRMEKEWFEEPGLLPSGPEEASMSSAEMDEAALSDSRVIPGEVLADPTTMQSGDEASAGEASAVHSNPGEALATEPSVMQSGAEEVPQASVGEPSVMQSNPGEALCEPSIGPEEGRDGNFRLEDTVADEALLAEWQPVESQQTSLLEASQEEGHLTSTQLEALDAPSVMQSSLAEDDASLADCPQIIISDALADLAEEDKSVCCLGSSLRSAMEPLSPKSEGLADVLDASQDDASLADCPQILISDALADLAEEDKSVCCLGSSLHSAMDPLSPKSEGLADVLDASQDDASLADCPQILISDALADLAEEDKSVCCLGSSLHSAMDPLSPKSEGLADVLDASQDSHWLSNCLVTEVLEDAEETHEAPQNAAPAEEVADAELLAELQEALLEDPTSLPSAHVEATGSEAQDLEGEADAAVGGILTSLTVRSTPASDFSGTANSEVLEVLRSIHGESLAGDTVEDLMRACETSHAAELPCSPGSGAAAHSMTGIEDVGPSIEDLGTAEDSLMEIHQEVEEMVPQA</sequence>
<feature type="region of interest" description="Disordered" evidence="5">
    <location>
        <begin position="1066"/>
        <end position="1097"/>
    </location>
</feature>
<dbReference type="GO" id="GO:0007051">
    <property type="term" value="P:spindle organization"/>
    <property type="evidence" value="ECO:0007669"/>
    <property type="project" value="TreeGrafter"/>
</dbReference>
<dbReference type="InterPro" id="IPR051185">
    <property type="entry name" value="ASPM"/>
</dbReference>
<evidence type="ECO:0000256" key="5">
    <source>
        <dbReference type="SAM" id="MobiDB-lite"/>
    </source>
</evidence>
<dbReference type="GO" id="GO:0005737">
    <property type="term" value="C:cytoplasm"/>
    <property type="evidence" value="ECO:0007669"/>
    <property type="project" value="UniProtKB-SubCell"/>
</dbReference>
<evidence type="ECO:0000256" key="3">
    <source>
        <dbReference type="ARBA" id="ARBA00022737"/>
    </source>
</evidence>
<keyword evidence="3" id="KW-0677">Repeat</keyword>
<dbReference type="Gene3D" id="1.20.5.190">
    <property type="match status" value="4"/>
</dbReference>
<accession>A0AA36I8K8</accession>
<evidence type="ECO:0000256" key="2">
    <source>
        <dbReference type="ARBA" id="ARBA00022490"/>
    </source>
</evidence>
<reference evidence="6" key="1">
    <citation type="submission" date="2023-08" db="EMBL/GenBank/DDBJ databases">
        <authorList>
            <person name="Chen Y."/>
            <person name="Shah S."/>
            <person name="Dougan E. K."/>
            <person name="Thang M."/>
            <person name="Chan C."/>
        </authorList>
    </citation>
    <scope>NUCLEOTIDE SEQUENCE</scope>
</reference>
<feature type="region of interest" description="Disordered" evidence="5">
    <location>
        <begin position="635"/>
        <end position="708"/>
    </location>
</feature>
<dbReference type="PANTHER" id="PTHR22706">
    <property type="entry name" value="ASSEMBLY FACTOR FOR SPINDLE MICROTUBULES"/>
    <property type="match status" value="1"/>
</dbReference>
<comment type="caution">
    <text evidence="6">The sequence shown here is derived from an EMBL/GenBank/DDBJ whole genome shotgun (WGS) entry which is preliminary data.</text>
</comment>
<keyword evidence="7" id="KW-1185">Reference proteome</keyword>